<feature type="domain" description="AB hydrolase-1" evidence="1">
    <location>
        <begin position="33"/>
        <end position="113"/>
    </location>
</feature>
<dbReference type="SUPFAM" id="SSF53474">
    <property type="entry name" value="alpha/beta-Hydrolases"/>
    <property type="match status" value="1"/>
</dbReference>
<dbReference type="PANTHER" id="PTHR43194">
    <property type="entry name" value="HYDROLASE ALPHA/BETA FOLD FAMILY"/>
    <property type="match status" value="1"/>
</dbReference>
<dbReference type="InterPro" id="IPR029058">
    <property type="entry name" value="AB_hydrolase_fold"/>
</dbReference>
<keyword evidence="3" id="KW-1185">Reference proteome</keyword>
<proteinExistence type="predicted"/>
<name>A0A5J4KXS2_9CHLR</name>
<dbReference type="Pfam" id="PF00561">
    <property type="entry name" value="Abhydrolase_1"/>
    <property type="match status" value="1"/>
</dbReference>
<evidence type="ECO:0000313" key="3">
    <source>
        <dbReference type="Proteomes" id="UP000326912"/>
    </source>
</evidence>
<dbReference type="InterPro" id="IPR050228">
    <property type="entry name" value="Carboxylesterase_BioH"/>
</dbReference>
<dbReference type="AlphaFoldDB" id="A0A5J4KXS2"/>
<dbReference type="EMBL" id="BKZW01000003">
    <property type="protein sequence ID" value="GER91320.1"/>
    <property type="molecule type" value="Genomic_DNA"/>
</dbReference>
<evidence type="ECO:0000259" key="1">
    <source>
        <dbReference type="Pfam" id="PF00561"/>
    </source>
</evidence>
<protein>
    <recommendedName>
        <fullName evidence="1">AB hydrolase-1 domain-containing protein</fullName>
    </recommendedName>
</protein>
<reference evidence="2 3" key="1">
    <citation type="submission" date="2019-10" db="EMBL/GenBank/DDBJ databases">
        <title>Dictyobacter vulcani sp. nov., within the class Ktedonobacteria, isolated from soil of volcanic Mt. Zao.</title>
        <authorList>
            <person name="Zheng Y."/>
            <person name="Wang C.M."/>
            <person name="Sakai Y."/>
            <person name="Abe K."/>
            <person name="Yokota A."/>
            <person name="Yabe S."/>
        </authorList>
    </citation>
    <scope>NUCLEOTIDE SEQUENCE [LARGE SCALE GENOMIC DNA]</scope>
    <source>
        <strain evidence="2 3">W12</strain>
    </source>
</reference>
<accession>A0A5J4KXS2</accession>
<dbReference type="PANTHER" id="PTHR43194:SF2">
    <property type="entry name" value="PEROXISOMAL MEMBRANE PROTEIN LPX1"/>
    <property type="match status" value="1"/>
</dbReference>
<organism evidence="2 3">
    <name type="scientific">Dictyobacter vulcani</name>
    <dbReference type="NCBI Taxonomy" id="2607529"/>
    <lineage>
        <taxon>Bacteria</taxon>
        <taxon>Bacillati</taxon>
        <taxon>Chloroflexota</taxon>
        <taxon>Ktedonobacteria</taxon>
        <taxon>Ktedonobacterales</taxon>
        <taxon>Dictyobacteraceae</taxon>
        <taxon>Dictyobacter</taxon>
    </lineage>
</organism>
<sequence length="114" mass="12249">MSAALFLPGIVQSTVQTDRLTVAYLQAGAGEVPIVLVHGNCSSSLFFQDFMLQLAAAGRYTIYAPDMRGYGDSETLPVDATRGVRDYADDLAAFVNALHLPSYHLFGWSLGGMS</sequence>
<evidence type="ECO:0000313" key="2">
    <source>
        <dbReference type="EMBL" id="GER91320.1"/>
    </source>
</evidence>
<gene>
    <name evidence="2" type="ORF">KDW_54820</name>
</gene>
<dbReference type="Proteomes" id="UP000326912">
    <property type="component" value="Unassembled WGS sequence"/>
</dbReference>
<dbReference type="InterPro" id="IPR000073">
    <property type="entry name" value="AB_hydrolase_1"/>
</dbReference>
<dbReference type="Gene3D" id="3.40.50.1820">
    <property type="entry name" value="alpha/beta hydrolase"/>
    <property type="match status" value="1"/>
</dbReference>
<comment type="caution">
    <text evidence="2">The sequence shown here is derived from an EMBL/GenBank/DDBJ whole genome shotgun (WGS) entry which is preliminary data.</text>
</comment>